<gene>
    <name evidence="2" type="ORF">LIPSTDRAFT_75369</name>
</gene>
<sequence>MDIDPQDGAGSTTGSTGRRFPTRGRGGLRGRQFHGRYHFQHTPHAPAGEWGHDMYKLSNIGAAGAAKDQIRGKKNPEPKSNQKSALAANSFAARIGKAPPAKQKGVNGLAAAVGRPTNKEAIVKQLADNPLFAALQGDRSQQKKAKVDIKGTSDKAKEKKFEIKGSGGKTYVRISNLAVGTTEDDVNAFLGRLGAGIEACKTFMEQGAITAEVLFTERSTAETCVSQIDNALADGRIIHAGVVSSTKLKGIISESKIAPVTYQNGSYGVRPALYSDAIIQRGRGFKNHP</sequence>
<feature type="compositionally biased region" description="Low complexity" evidence="1">
    <location>
        <begin position="8"/>
        <end position="19"/>
    </location>
</feature>
<proteinExistence type="predicted"/>
<evidence type="ECO:0008006" key="4">
    <source>
        <dbReference type="Google" id="ProtNLM"/>
    </source>
</evidence>
<dbReference type="EMBL" id="KV454302">
    <property type="protein sequence ID" value="ODQ69738.1"/>
    <property type="molecule type" value="Genomic_DNA"/>
</dbReference>
<name>A0A1E3PWS8_LIPST</name>
<reference evidence="2 3" key="1">
    <citation type="journal article" date="2016" name="Proc. Natl. Acad. Sci. U.S.A.">
        <title>Comparative genomics of biotechnologically important yeasts.</title>
        <authorList>
            <person name="Riley R."/>
            <person name="Haridas S."/>
            <person name="Wolfe K.H."/>
            <person name="Lopes M.R."/>
            <person name="Hittinger C.T."/>
            <person name="Goeker M."/>
            <person name="Salamov A.A."/>
            <person name="Wisecaver J.H."/>
            <person name="Long T.M."/>
            <person name="Calvey C.H."/>
            <person name="Aerts A.L."/>
            <person name="Barry K.W."/>
            <person name="Choi C."/>
            <person name="Clum A."/>
            <person name="Coughlan A.Y."/>
            <person name="Deshpande S."/>
            <person name="Douglass A.P."/>
            <person name="Hanson S.J."/>
            <person name="Klenk H.-P."/>
            <person name="LaButti K.M."/>
            <person name="Lapidus A."/>
            <person name="Lindquist E.A."/>
            <person name="Lipzen A.M."/>
            <person name="Meier-Kolthoff J.P."/>
            <person name="Ohm R.A."/>
            <person name="Otillar R.P."/>
            <person name="Pangilinan J.L."/>
            <person name="Peng Y."/>
            <person name="Rokas A."/>
            <person name="Rosa C.A."/>
            <person name="Scheuner C."/>
            <person name="Sibirny A.A."/>
            <person name="Slot J.C."/>
            <person name="Stielow J.B."/>
            <person name="Sun H."/>
            <person name="Kurtzman C.P."/>
            <person name="Blackwell M."/>
            <person name="Grigoriev I.V."/>
            <person name="Jeffries T.W."/>
        </authorList>
    </citation>
    <scope>NUCLEOTIDE SEQUENCE [LARGE SCALE GENOMIC DNA]</scope>
    <source>
        <strain evidence="2 3">NRRL Y-11557</strain>
    </source>
</reference>
<organism evidence="2 3">
    <name type="scientific">Lipomyces starkeyi NRRL Y-11557</name>
    <dbReference type="NCBI Taxonomy" id="675824"/>
    <lineage>
        <taxon>Eukaryota</taxon>
        <taxon>Fungi</taxon>
        <taxon>Dikarya</taxon>
        <taxon>Ascomycota</taxon>
        <taxon>Saccharomycotina</taxon>
        <taxon>Lipomycetes</taxon>
        <taxon>Lipomycetales</taxon>
        <taxon>Lipomycetaceae</taxon>
        <taxon>Lipomyces</taxon>
    </lineage>
</organism>
<feature type="region of interest" description="Disordered" evidence="1">
    <location>
        <begin position="1"/>
        <end position="46"/>
    </location>
</feature>
<keyword evidence="3" id="KW-1185">Reference proteome</keyword>
<feature type="compositionally biased region" description="Basic and acidic residues" evidence="1">
    <location>
        <begin position="68"/>
        <end position="77"/>
    </location>
</feature>
<dbReference type="Proteomes" id="UP000094385">
    <property type="component" value="Unassembled WGS sequence"/>
</dbReference>
<evidence type="ECO:0000256" key="1">
    <source>
        <dbReference type="SAM" id="MobiDB-lite"/>
    </source>
</evidence>
<dbReference type="AlphaFoldDB" id="A0A1E3PWS8"/>
<dbReference type="InterPro" id="IPR035979">
    <property type="entry name" value="RBD_domain_sf"/>
</dbReference>
<accession>A0A1E3PWS8</accession>
<dbReference type="InterPro" id="IPR012677">
    <property type="entry name" value="Nucleotide-bd_a/b_plait_sf"/>
</dbReference>
<dbReference type="GO" id="GO:0003676">
    <property type="term" value="F:nucleic acid binding"/>
    <property type="evidence" value="ECO:0007669"/>
    <property type="project" value="InterPro"/>
</dbReference>
<dbReference type="OrthoDB" id="4068661at2759"/>
<dbReference type="Gene3D" id="3.30.70.330">
    <property type="match status" value="1"/>
</dbReference>
<evidence type="ECO:0000313" key="2">
    <source>
        <dbReference type="EMBL" id="ODQ69738.1"/>
    </source>
</evidence>
<dbReference type="STRING" id="675824.A0A1E3PWS8"/>
<evidence type="ECO:0000313" key="3">
    <source>
        <dbReference type="Proteomes" id="UP000094385"/>
    </source>
</evidence>
<dbReference type="SUPFAM" id="SSF54928">
    <property type="entry name" value="RNA-binding domain, RBD"/>
    <property type="match status" value="1"/>
</dbReference>
<feature type="region of interest" description="Disordered" evidence="1">
    <location>
        <begin position="64"/>
        <end position="85"/>
    </location>
</feature>
<protein>
    <recommendedName>
        <fullName evidence="4">RRM domain-containing protein</fullName>
    </recommendedName>
</protein>
<feature type="compositionally biased region" description="Basic residues" evidence="1">
    <location>
        <begin position="20"/>
        <end position="41"/>
    </location>
</feature>